<evidence type="ECO:0000313" key="13">
    <source>
        <dbReference type="Proteomes" id="UP000183255"/>
    </source>
</evidence>
<protein>
    <recommendedName>
        <fullName evidence="6">Putative D-threonate 4-phosphate dehydrogenase</fullName>
        <ecNumber evidence="5">1.1.1.408</ecNumber>
    </recommendedName>
</protein>
<reference evidence="12 13" key="1">
    <citation type="submission" date="2016-10" db="EMBL/GenBank/DDBJ databases">
        <authorList>
            <person name="de Groot N.N."/>
        </authorList>
    </citation>
    <scope>NUCLEOTIDE SEQUENCE [LARGE SCALE GENOMIC DNA]</scope>
    <source>
        <strain evidence="12 13">CGMCC 1.5058</strain>
    </source>
</reference>
<keyword evidence="8" id="KW-0560">Oxidoreductase</keyword>
<keyword evidence="10" id="KW-0119">Carbohydrate metabolism</keyword>
<evidence type="ECO:0000256" key="5">
    <source>
        <dbReference type="ARBA" id="ARBA00012116"/>
    </source>
</evidence>
<accession>A0A1G8RP16</accession>
<dbReference type="Pfam" id="PF04166">
    <property type="entry name" value="PdxA"/>
    <property type="match status" value="1"/>
</dbReference>
<comment type="cofactor">
    <cofactor evidence="1">
        <name>a divalent metal cation</name>
        <dbReference type="ChEBI" id="CHEBI:60240"/>
    </cofactor>
</comment>
<evidence type="ECO:0000313" key="12">
    <source>
        <dbReference type="EMBL" id="SDJ18652.1"/>
    </source>
</evidence>
<dbReference type="AlphaFoldDB" id="A0A1G8RP16"/>
<dbReference type="Gene3D" id="3.40.718.10">
    <property type="entry name" value="Isopropylmalate Dehydrogenase"/>
    <property type="match status" value="1"/>
</dbReference>
<dbReference type="GO" id="GO:0016491">
    <property type="term" value="F:oxidoreductase activity"/>
    <property type="evidence" value="ECO:0007669"/>
    <property type="project" value="UniProtKB-KW"/>
</dbReference>
<evidence type="ECO:0000256" key="6">
    <source>
        <dbReference type="ARBA" id="ARBA00016951"/>
    </source>
</evidence>
<comment type="subunit">
    <text evidence="4">Homodimer.</text>
</comment>
<name>A0A1G8RP16_9CLOT</name>
<dbReference type="InterPro" id="IPR005255">
    <property type="entry name" value="PdxA_fam"/>
</dbReference>
<dbReference type="PANTHER" id="PTHR30004:SF6">
    <property type="entry name" value="D-THREONATE 4-PHOSPHATE DEHYDROGENASE"/>
    <property type="match status" value="1"/>
</dbReference>
<evidence type="ECO:0000256" key="2">
    <source>
        <dbReference type="ARBA" id="ARBA00003324"/>
    </source>
</evidence>
<dbReference type="SUPFAM" id="SSF53659">
    <property type="entry name" value="Isocitrate/Isopropylmalate dehydrogenase-like"/>
    <property type="match status" value="1"/>
</dbReference>
<dbReference type="PANTHER" id="PTHR30004">
    <property type="entry name" value="4-HYDROXYTHREONINE-4-PHOSPHATE DEHYDROGENASE"/>
    <property type="match status" value="1"/>
</dbReference>
<dbReference type="Proteomes" id="UP000183255">
    <property type="component" value="Unassembled WGS sequence"/>
</dbReference>
<dbReference type="EMBL" id="FNDZ01000009">
    <property type="protein sequence ID" value="SDJ18652.1"/>
    <property type="molecule type" value="Genomic_DNA"/>
</dbReference>
<evidence type="ECO:0000256" key="11">
    <source>
        <dbReference type="ARBA" id="ARBA00049355"/>
    </source>
</evidence>
<comment type="similarity">
    <text evidence="3">Belongs to the PdxA family. PdxA2 subfamily.</text>
</comment>
<dbReference type="GO" id="GO:0051287">
    <property type="term" value="F:NAD binding"/>
    <property type="evidence" value="ECO:0007669"/>
    <property type="project" value="InterPro"/>
</dbReference>
<evidence type="ECO:0000256" key="7">
    <source>
        <dbReference type="ARBA" id="ARBA00022723"/>
    </source>
</evidence>
<organism evidence="12 13">
    <name type="scientific">Proteiniclasticum ruminis</name>
    <dbReference type="NCBI Taxonomy" id="398199"/>
    <lineage>
        <taxon>Bacteria</taxon>
        <taxon>Bacillati</taxon>
        <taxon>Bacillota</taxon>
        <taxon>Clostridia</taxon>
        <taxon>Eubacteriales</taxon>
        <taxon>Clostridiaceae</taxon>
        <taxon>Proteiniclasticum</taxon>
    </lineage>
</organism>
<proteinExistence type="inferred from homology"/>
<dbReference type="EC" id="1.1.1.408" evidence="5"/>
<dbReference type="GO" id="GO:0046872">
    <property type="term" value="F:metal ion binding"/>
    <property type="evidence" value="ECO:0007669"/>
    <property type="project" value="UniProtKB-KW"/>
</dbReference>
<gene>
    <name evidence="12" type="ORF">SAMN05421804_10935</name>
</gene>
<keyword evidence="7" id="KW-0479">Metal-binding</keyword>
<evidence type="ECO:0000256" key="8">
    <source>
        <dbReference type="ARBA" id="ARBA00023002"/>
    </source>
</evidence>
<evidence type="ECO:0000256" key="1">
    <source>
        <dbReference type="ARBA" id="ARBA00001968"/>
    </source>
</evidence>
<keyword evidence="9" id="KW-0520">NAD</keyword>
<comment type="catalytic activity">
    <reaction evidence="11">
        <text>4-O-phospho-D-threonate + NAD(+) = dihydroxyacetone phosphate + CO2 + NADH</text>
        <dbReference type="Rhea" id="RHEA:52396"/>
        <dbReference type="ChEBI" id="CHEBI:16526"/>
        <dbReference type="ChEBI" id="CHEBI:57540"/>
        <dbReference type="ChEBI" id="CHEBI:57642"/>
        <dbReference type="ChEBI" id="CHEBI:57945"/>
        <dbReference type="ChEBI" id="CHEBI:136590"/>
        <dbReference type="EC" id="1.1.1.408"/>
    </reaction>
</comment>
<evidence type="ECO:0000256" key="10">
    <source>
        <dbReference type="ARBA" id="ARBA00023277"/>
    </source>
</evidence>
<evidence type="ECO:0000256" key="3">
    <source>
        <dbReference type="ARBA" id="ARBA00009464"/>
    </source>
</evidence>
<dbReference type="NCBIfam" id="TIGR00557">
    <property type="entry name" value="pdxA"/>
    <property type="match status" value="1"/>
</dbReference>
<sequence length="363" mass="39538">MENMLKPLVGITMGDPFGNGPEITVKALSDEKLYERCRPLVVGDASSMKYALKVAKKVDGVDLHLNVVDKPEEGKYTFGTIDLLDLSLVPETEIPDTSDLESPKPFKIGACALGGEAAFQYVVKVIDLAMKGEIDATVTNALSKEAINMAGHHFAGHTEIYASYTGTKKYTMMLAHGDLRVVHVSTHVSLREACDRVKKDRVLDVIRIANEGCKALGIKEPKIGVAGLNPHSGENGMFGWEEVEEIHPAIEEAMKEGILIPDKRSTPPDTIFSKAAGGWYDIVVAMYHDQGHIPLKLKGFVYNREEQRWEAVEGVNVTLGLPIIRASVDHGTGIDLAGSGRSSEVSLVNAIDYAVQMVRSKNK</sequence>
<evidence type="ECO:0000256" key="9">
    <source>
        <dbReference type="ARBA" id="ARBA00023027"/>
    </source>
</evidence>
<evidence type="ECO:0000256" key="4">
    <source>
        <dbReference type="ARBA" id="ARBA00011738"/>
    </source>
</evidence>
<comment type="function">
    <text evidence="2">Catalyzes the NAD-dependent oxidation and subsequent decarboxylation of D-threonate 4-phosphate to produce dihydroxyacetone phosphate (DHAP).</text>
</comment>